<sequence>MQILTCHLLQETETDSFSCHCLILILPFPGGLKFSGTLMANLMIMIMIIRIYGN</sequence>
<evidence type="ECO:0000313" key="2">
    <source>
        <dbReference type="EMBL" id="KAE8308909.1"/>
    </source>
</evidence>
<dbReference type="EMBL" id="ML738375">
    <property type="protein sequence ID" value="KAE8308909.1"/>
    <property type="molecule type" value="Genomic_DNA"/>
</dbReference>
<protein>
    <submittedName>
        <fullName evidence="2">Uncharacterized protein</fullName>
    </submittedName>
</protein>
<proteinExistence type="predicted"/>
<evidence type="ECO:0000256" key="1">
    <source>
        <dbReference type="SAM" id="Phobius"/>
    </source>
</evidence>
<keyword evidence="1" id="KW-0472">Membrane</keyword>
<reference evidence="3" key="1">
    <citation type="submission" date="2019-04" db="EMBL/GenBank/DDBJ databases">
        <title>Friends and foes A comparative genomics studyof 23 Aspergillus species from section Flavi.</title>
        <authorList>
            <consortium name="DOE Joint Genome Institute"/>
            <person name="Kjaerbolling I."/>
            <person name="Vesth T."/>
            <person name="Frisvad J.C."/>
            <person name="Nybo J.L."/>
            <person name="Theobald S."/>
            <person name="Kildgaard S."/>
            <person name="Isbrandt T."/>
            <person name="Kuo A."/>
            <person name="Sato A."/>
            <person name="Lyhne E.K."/>
            <person name="Kogle M.E."/>
            <person name="Wiebenga A."/>
            <person name="Kun R.S."/>
            <person name="Lubbers R.J."/>
            <person name="Makela M.R."/>
            <person name="Barry K."/>
            <person name="Chovatia M."/>
            <person name="Clum A."/>
            <person name="Daum C."/>
            <person name="Haridas S."/>
            <person name="He G."/>
            <person name="LaButti K."/>
            <person name="Lipzen A."/>
            <person name="Mondo S."/>
            <person name="Riley R."/>
            <person name="Salamov A."/>
            <person name="Simmons B.A."/>
            <person name="Magnuson J.K."/>
            <person name="Henrissat B."/>
            <person name="Mortensen U.H."/>
            <person name="Larsen T.O."/>
            <person name="Devries R.P."/>
            <person name="Grigoriev I.V."/>
            <person name="Machida M."/>
            <person name="Baker S.E."/>
            <person name="Andersen M.R."/>
        </authorList>
    </citation>
    <scope>NUCLEOTIDE SEQUENCE [LARGE SCALE GENOMIC DNA]</scope>
    <source>
        <strain evidence="3">CBS 130015</strain>
    </source>
</reference>
<evidence type="ECO:0000313" key="3">
    <source>
        <dbReference type="Proteomes" id="UP000325433"/>
    </source>
</evidence>
<keyword evidence="3" id="KW-1185">Reference proteome</keyword>
<keyword evidence="1" id="KW-1133">Transmembrane helix</keyword>
<feature type="transmembrane region" description="Helical" evidence="1">
    <location>
        <begin position="34"/>
        <end position="53"/>
    </location>
</feature>
<dbReference type="AlphaFoldDB" id="A0A5N6VLB0"/>
<name>A0A5N6VLB0_9EURO</name>
<dbReference type="Proteomes" id="UP000325433">
    <property type="component" value="Unassembled WGS sequence"/>
</dbReference>
<accession>A0A5N6VLB0</accession>
<gene>
    <name evidence="2" type="ORF">BDV41DRAFT_549744</name>
</gene>
<keyword evidence="1" id="KW-0812">Transmembrane</keyword>
<organism evidence="2 3">
    <name type="scientific">Aspergillus transmontanensis</name>
    <dbReference type="NCBI Taxonomy" id="1034304"/>
    <lineage>
        <taxon>Eukaryota</taxon>
        <taxon>Fungi</taxon>
        <taxon>Dikarya</taxon>
        <taxon>Ascomycota</taxon>
        <taxon>Pezizomycotina</taxon>
        <taxon>Eurotiomycetes</taxon>
        <taxon>Eurotiomycetidae</taxon>
        <taxon>Eurotiales</taxon>
        <taxon>Aspergillaceae</taxon>
        <taxon>Aspergillus</taxon>
        <taxon>Aspergillus subgen. Circumdati</taxon>
    </lineage>
</organism>